<evidence type="ECO:0000256" key="1">
    <source>
        <dbReference type="ARBA" id="ARBA00022857"/>
    </source>
</evidence>
<proteinExistence type="inferred from homology"/>
<comment type="caution">
    <text evidence="5">The sequence shown here is derived from an EMBL/GenBank/DDBJ whole genome shotgun (WGS) entry which is preliminary data.</text>
</comment>
<dbReference type="Gene3D" id="3.20.20.100">
    <property type="entry name" value="NADP-dependent oxidoreductase domain"/>
    <property type="match status" value="1"/>
</dbReference>
<sequence length="355" mass="40177">MAPLPEGVAKSLAETKVEYRRLGNSGLRVSVPIVGCMSIGNPEWANWVIGAEKALPLLKAAYDRGVNTWDTANIYSNGDSERVIAQAIKRYEIPRHKLVLMTKAYSCVGEQQFHAYPIIEDLKKTKDYVNQFGLSRSAISTALNDSLKRLETDYIDVFWIHRFDPDTPIEETMHALHDLVVAGKIRYLGASSMWTYQFVMMQAYAEKNGLTKFVAMQNRYNLLYREEEREMIKYCNETGVAVVPWGPLAEGQLARPLNIRGTTTRSAGGDETPSSLRPESMEIINRVDELAKRKQWTMSQVTLAWQLKRVTSPIIGFSSVARIEDALSARGKELTAEEEKYLEEVYTPVEVEGHF</sequence>
<evidence type="ECO:0000313" key="6">
    <source>
        <dbReference type="Proteomes" id="UP000191612"/>
    </source>
</evidence>
<accession>A0A1V6QCK8</accession>
<comment type="similarity">
    <text evidence="3">Belongs to the aldo/keto reductase family. Aldo/keto reductase 2 subfamily.</text>
</comment>
<organism evidence="5 6">
    <name type="scientific">Penicillium solitum</name>
    <dbReference type="NCBI Taxonomy" id="60172"/>
    <lineage>
        <taxon>Eukaryota</taxon>
        <taxon>Fungi</taxon>
        <taxon>Dikarya</taxon>
        <taxon>Ascomycota</taxon>
        <taxon>Pezizomycotina</taxon>
        <taxon>Eurotiomycetes</taxon>
        <taxon>Eurotiomycetidae</taxon>
        <taxon>Eurotiales</taxon>
        <taxon>Aspergillaceae</taxon>
        <taxon>Penicillium</taxon>
    </lineage>
</organism>
<name>A0A1V6QCK8_9EURO</name>
<evidence type="ECO:0000256" key="3">
    <source>
        <dbReference type="ARBA" id="ARBA00038157"/>
    </source>
</evidence>
<dbReference type="AlphaFoldDB" id="A0A1V6QCK8"/>
<dbReference type="EMBL" id="MDYO01000081">
    <property type="protein sequence ID" value="OQD86939.1"/>
    <property type="molecule type" value="Genomic_DNA"/>
</dbReference>
<dbReference type="STRING" id="60172.A0A1V6QCK8"/>
<reference evidence="6" key="1">
    <citation type="journal article" date="2017" name="Nat. Microbiol.">
        <title>Global analysis of biosynthetic gene clusters reveals vast potential of secondary metabolite production in Penicillium species.</title>
        <authorList>
            <person name="Nielsen J.C."/>
            <person name="Grijseels S."/>
            <person name="Prigent S."/>
            <person name="Ji B."/>
            <person name="Dainat J."/>
            <person name="Nielsen K.F."/>
            <person name="Frisvad J.C."/>
            <person name="Workman M."/>
            <person name="Nielsen J."/>
        </authorList>
    </citation>
    <scope>NUCLEOTIDE SEQUENCE [LARGE SCALE GENOMIC DNA]</scope>
    <source>
        <strain evidence="6">IBT 29525</strain>
    </source>
</reference>
<dbReference type="GO" id="GO:0016491">
    <property type="term" value="F:oxidoreductase activity"/>
    <property type="evidence" value="ECO:0007669"/>
    <property type="project" value="UniProtKB-KW"/>
</dbReference>
<evidence type="ECO:0000256" key="2">
    <source>
        <dbReference type="ARBA" id="ARBA00023002"/>
    </source>
</evidence>
<dbReference type="InterPro" id="IPR036812">
    <property type="entry name" value="NAD(P)_OxRdtase_dom_sf"/>
</dbReference>
<feature type="domain" description="NADP-dependent oxidoreductase" evidence="4">
    <location>
        <begin position="34"/>
        <end position="346"/>
    </location>
</feature>
<dbReference type="InterPro" id="IPR023210">
    <property type="entry name" value="NADP_OxRdtase_dom"/>
</dbReference>
<evidence type="ECO:0000313" key="5">
    <source>
        <dbReference type="EMBL" id="OQD86939.1"/>
    </source>
</evidence>
<keyword evidence="2" id="KW-0560">Oxidoreductase</keyword>
<evidence type="ECO:0000259" key="4">
    <source>
        <dbReference type="Pfam" id="PF00248"/>
    </source>
</evidence>
<protein>
    <recommendedName>
        <fullName evidence="4">NADP-dependent oxidoreductase domain-containing protein</fullName>
    </recommendedName>
</protein>
<dbReference type="Pfam" id="PF00248">
    <property type="entry name" value="Aldo_ket_red"/>
    <property type="match status" value="1"/>
</dbReference>
<dbReference type="SUPFAM" id="SSF51430">
    <property type="entry name" value="NAD(P)-linked oxidoreductase"/>
    <property type="match status" value="1"/>
</dbReference>
<dbReference type="PANTHER" id="PTHR43364:SF9">
    <property type="entry name" value="OXIDOREDUCTASE"/>
    <property type="match status" value="1"/>
</dbReference>
<dbReference type="Proteomes" id="UP000191612">
    <property type="component" value="Unassembled WGS sequence"/>
</dbReference>
<dbReference type="FunFam" id="3.20.20.100:FF:000004">
    <property type="entry name" value="Oxidoreductase, aldo/keto reductase"/>
    <property type="match status" value="1"/>
</dbReference>
<dbReference type="InterPro" id="IPR050523">
    <property type="entry name" value="AKR_Detox_Biosynth"/>
</dbReference>
<dbReference type="PANTHER" id="PTHR43364">
    <property type="entry name" value="NADH-SPECIFIC METHYLGLYOXAL REDUCTASE-RELATED"/>
    <property type="match status" value="1"/>
</dbReference>
<keyword evidence="1" id="KW-0521">NADP</keyword>
<dbReference type="GO" id="GO:0005829">
    <property type="term" value="C:cytosol"/>
    <property type="evidence" value="ECO:0007669"/>
    <property type="project" value="UniProtKB-ARBA"/>
</dbReference>
<dbReference type="CDD" id="cd19079">
    <property type="entry name" value="AKR_EcYajO-like"/>
    <property type="match status" value="1"/>
</dbReference>
<keyword evidence="6" id="KW-1185">Reference proteome</keyword>
<gene>
    <name evidence="5" type="ORF">PENSOL_c081G04117</name>
</gene>